<evidence type="ECO:0000256" key="1">
    <source>
        <dbReference type="SAM" id="MobiDB-lite"/>
    </source>
</evidence>
<feature type="region of interest" description="Disordered" evidence="1">
    <location>
        <begin position="95"/>
        <end position="114"/>
    </location>
</feature>
<dbReference type="InterPro" id="IPR015943">
    <property type="entry name" value="WD40/YVTN_repeat-like_dom_sf"/>
</dbReference>
<keyword evidence="4" id="KW-1185">Reference proteome</keyword>
<accession>A0A2C5YM08</accession>
<dbReference type="InterPro" id="IPR018846">
    <property type="entry name" value="Beta-prop_RSE1/DDB1/CPSF1_1st"/>
</dbReference>
<protein>
    <recommendedName>
        <fullName evidence="2">RSE1/DDB1/CPSF1 first beta-propeller domain-containing protein</fullName>
    </recommendedName>
</protein>
<dbReference type="OrthoDB" id="20774at2759"/>
<dbReference type="Gene3D" id="2.130.10.10">
    <property type="entry name" value="YVTN repeat-like/Quinoprotein amine dehydrogenase"/>
    <property type="match status" value="2"/>
</dbReference>
<evidence type="ECO:0000259" key="2">
    <source>
        <dbReference type="Pfam" id="PF10433"/>
    </source>
</evidence>
<evidence type="ECO:0000313" key="3">
    <source>
        <dbReference type="EMBL" id="PHH67961.1"/>
    </source>
</evidence>
<dbReference type="Proteomes" id="UP000224854">
    <property type="component" value="Unassembled WGS sequence"/>
</dbReference>
<dbReference type="Pfam" id="PF10433">
    <property type="entry name" value="Beta-prop_RSE1_1st"/>
    <property type="match status" value="1"/>
</dbReference>
<dbReference type="EMBL" id="NJEU01001256">
    <property type="protein sequence ID" value="PHH67961.1"/>
    <property type="molecule type" value="Genomic_DNA"/>
</dbReference>
<sequence length="1300" mass="142859">MDSSRSSCLAPPAPEPCVPALSHGIVSTTLVDSPVVRRILPVRLRSEAHNDMAFVGERHVHISELRSDGSVDEMARYSNFGSRIRNCAVLGHHPDHGLDGDADAPAEAASPGRSKPLPAFPPQLLVLMLESGHVVFTFLRQKPHSDSLAFVWSRYTMPRKVSYLGHHLAIDPSSRYMAAASPDGLVIYELEDMATLAAQYASNESFSPVKSIRARSTQAVIHSLQFLYPKPQDDYLVMLLLVCIRKERMGDEPVTRIVTYEWERGDSLSDVFASEKPGHRLPHEHKLPLLVIPLRFNYAFFTISEASICMVNRCLSGSPVFEALHSEQPRRTKLHQGPNKPLWTAWARPFRRKKYFDKTDIIYLAREDGAIIHIEIEATDLVPSVTNVGYLDANIDSAFATAYDVFSDILIVGGDSGPGGIWKLAPRTDLEQVSLLPNWSPVVDIATMPAASQANNHGGRQSASSRMPLGQDRVFSASGRGFKGSVTEWRMGMQARIGLEIEFDEPVKQSWLLESTSTQPENTFQVLMALPSHSILVNFRKDFTQVDAVAAHDTELDLAHRTLHVSHSSQGHMLQITEASITLVAAGAGGSRFALDDLVPSPEPLVAACASSTDDAVVLSTFGATGCQLHTLLVSQTHLYHHKTWEARGHVTCMCQFQLGDSKLILAASTLPGSCLVSLYSFNGEQLAAVVVGQDEGHALGPELMAAGSSLEALTGFCRINAGQAHEAYFASGTRCGCLLSIRVGDQGGERITWAVEKIGLAPLQVSPASHNGTAALLCCDDKMVMATNFCPLELRFRDKDGIWLTDASDTAKPSPPVHMARFLGPSLSGFEGRLSLMIQSQLSLILAELWPRAGLVPRSMPLGGTPTRIIYSHTWGCLVVGLVEDNRPTLAFIHVESGATISRASDKNRNQRSFMSGLGHVDDRIYSLYEWTINKDGTLFSFILVGTQAGRLLVVSVERIRGGQDEGQLQYWTRYKKMVGQAIYSVAADDVNIVFCAGKTIYWEALDLEEKKLRPRGQFATDSPATSLRLNRQSVMALTTSHSLEIISLSDNGRMALVYTDKTSRKTIHMTDNGNDCQWPLVLLSEQDGGIAGIWLPGCQGNKQQYKILFEARLPTSVRRFASTHSRPLWQAHHGSEPRYGTLPGSHDGADILGFALDGSLQHLTLVKDELWHLLALMQKMASAAPDGLAAAAWDAKTTTTTTTDHDQDEHMDTGQELHIEMPARHIDGNILKFGLERRVLDTCSFPALWLRHLEHYLDEIDGGSHTQALGHGGTDKERQARCVELAYEIVEYVLRPVL</sequence>
<gene>
    <name evidence="3" type="ORF">CDD82_953</name>
</gene>
<evidence type="ECO:0000313" key="4">
    <source>
        <dbReference type="Proteomes" id="UP000224854"/>
    </source>
</evidence>
<name>A0A2C5YM08_9HYPO</name>
<feature type="domain" description="RSE1/DDB1/CPSF1 first beta-propeller" evidence="2">
    <location>
        <begin position="35"/>
        <end position="431"/>
    </location>
</feature>
<dbReference type="InterPro" id="IPR050358">
    <property type="entry name" value="RSE1/DDB1/CFT1"/>
</dbReference>
<dbReference type="PANTHER" id="PTHR10644">
    <property type="entry name" value="DNA REPAIR/RNA PROCESSING CPSF FAMILY"/>
    <property type="match status" value="1"/>
</dbReference>
<organism evidence="3 4">
    <name type="scientific">Ophiocordyceps australis</name>
    <dbReference type="NCBI Taxonomy" id="1399860"/>
    <lineage>
        <taxon>Eukaryota</taxon>
        <taxon>Fungi</taxon>
        <taxon>Dikarya</taxon>
        <taxon>Ascomycota</taxon>
        <taxon>Pezizomycotina</taxon>
        <taxon>Sordariomycetes</taxon>
        <taxon>Hypocreomycetidae</taxon>
        <taxon>Hypocreales</taxon>
        <taxon>Ophiocordycipitaceae</taxon>
        <taxon>Ophiocordyceps</taxon>
    </lineage>
</organism>
<reference evidence="3 4" key="1">
    <citation type="submission" date="2017-06" db="EMBL/GenBank/DDBJ databases">
        <title>Ant-infecting Ophiocordyceps genomes reveal a high diversity of potential behavioral manipulation genes and a possible major role for enterotoxins.</title>
        <authorList>
            <person name="De Bekker C."/>
            <person name="Evans H.C."/>
            <person name="Brachmann A."/>
            <person name="Hughes D.P."/>
        </authorList>
    </citation>
    <scope>NUCLEOTIDE SEQUENCE [LARGE SCALE GENOMIC DNA]</scope>
    <source>
        <strain evidence="3 4">1348a</strain>
    </source>
</reference>
<comment type="caution">
    <text evidence="3">The sequence shown here is derived from an EMBL/GenBank/DDBJ whole genome shotgun (WGS) entry which is preliminary data.</text>
</comment>
<proteinExistence type="predicted"/>